<dbReference type="Pfam" id="PF24400">
    <property type="entry name" value="DUF7544"/>
    <property type="match status" value="1"/>
</dbReference>
<dbReference type="OrthoDB" id="137652at2157"/>
<evidence type="ECO:0000313" key="2">
    <source>
        <dbReference type="EMBL" id="SDG15464.1"/>
    </source>
</evidence>
<dbReference type="AlphaFoldDB" id="A0A7Z7FDC3"/>
<keyword evidence="1" id="KW-1133">Transmembrane helix</keyword>
<keyword evidence="1" id="KW-0472">Membrane</keyword>
<keyword evidence="1" id="KW-0812">Transmembrane</keyword>
<proteinExistence type="predicted"/>
<organism evidence="2 3">
    <name type="scientific">Methanolobus vulcani</name>
    <dbReference type="NCBI Taxonomy" id="38026"/>
    <lineage>
        <taxon>Archaea</taxon>
        <taxon>Methanobacteriati</taxon>
        <taxon>Methanobacteriota</taxon>
        <taxon>Stenosarchaea group</taxon>
        <taxon>Methanomicrobia</taxon>
        <taxon>Methanosarcinales</taxon>
        <taxon>Methanosarcinaceae</taxon>
        <taxon>Methanolobus</taxon>
    </lineage>
</organism>
<accession>A0A7Z7FDC3</accession>
<reference evidence="2 3" key="1">
    <citation type="submission" date="2016-10" db="EMBL/GenBank/DDBJ databases">
        <authorList>
            <person name="Varghese N."/>
            <person name="Submissions S."/>
        </authorList>
    </citation>
    <scope>NUCLEOTIDE SEQUENCE [LARGE SCALE GENOMIC DNA]</scope>
    <source>
        <strain evidence="2 3">PL 12/M</strain>
    </source>
</reference>
<feature type="transmembrane region" description="Helical" evidence="1">
    <location>
        <begin position="89"/>
        <end position="110"/>
    </location>
</feature>
<name>A0A7Z7FDC3_9EURY</name>
<feature type="transmembrane region" description="Helical" evidence="1">
    <location>
        <begin position="209"/>
        <end position="229"/>
    </location>
</feature>
<sequence>MSWYVIDVIDKAVERTRACLFEPFDITKWLKLAIIVFFIGGSGGFNSGGNGGSYDTSGGNPDLSWIPDSFTDFISNLSHHISSYSDTTLLLVIALFLLLLFLLAIILGYIGSTMEFVLVESLVSNDVRVREYFKKYMGKGLALYILRLILVLLVILTVVVVSLPFIFLISAGDSGSSGAIRIVGLIFAIIVVVLVLVIILGIIGSFISMAVPVSMYQGSGFFSAIGSVFRQFKADWKQIVIYWIGRGILGIAVAIMAGILGLIILVILLLILGAIDLGLYFILNMILPGTILWSLLISVVIVELLILSFASAMIRMPFSVFMKYHMLSFLELWYPLKMPMFDEHYHVPGSISDQWIEDAMVPEE</sequence>
<gene>
    <name evidence="2" type="ORF">SAMN04488589_2292</name>
</gene>
<feature type="transmembrane region" description="Helical" evidence="1">
    <location>
        <begin position="291"/>
        <end position="314"/>
    </location>
</feature>
<evidence type="ECO:0008006" key="4">
    <source>
        <dbReference type="Google" id="ProtNLM"/>
    </source>
</evidence>
<dbReference type="EMBL" id="FNCA01000008">
    <property type="protein sequence ID" value="SDG15464.1"/>
    <property type="molecule type" value="Genomic_DNA"/>
</dbReference>
<evidence type="ECO:0000313" key="3">
    <source>
        <dbReference type="Proteomes" id="UP000199259"/>
    </source>
</evidence>
<dbReference type="Proteomes" id="UP000199259">
    <property type="component" value="Unassembled WGS sequence"/>
</dbReference>
<evidence type="ECO:0000256" key="1">
    <source>
        <dbReference type="SAM" id="Phobius"/>
    </source>
</evidence>
<keyword evidence="3" id="KW-1185">Reference proteome</keyword>
<feature type="transmembrane region" description="Helical" evidence="1">
    <location>
        <begin position="144"/>
        <end position="170"/>
    </location>
</feature>
<comment type="caution">
    <text evidence="2">The sequence shown here is derived from an EMBL/GenBank/DDBJ whole genome shotgun (WGS) entry which is preliminary data.</text>
</comment>
<feature type="transmembrane region" description="Helical" evidence="1">
    <location>
        <begin position="182"/>
        <end position="203"/>
    </location>
</feature>
<feature type="transmembrane region" description="Helical" evidence="1">
    <location>
        <begin position="241"/>
        <end position="271"/>
    </location>
</feature>
<dbReference type="InterPro" id="IPR055966">
    <property type="entry name" value="DUF7544"/>
</dbReference>
<protein>
    <recommendedName>
        <fullName evidence="4">Membrane domain of glycerophosphoryl diester phosphodiesterase</fullName>
    </recommendedName>
</protein>
<dbReference type="RefSeq" id="WP_091710585.1">
    <property type="nucleotide sequence ID" value="NZ_FNCA01000008.1"/>
</dbReference>